<organism evidence="3 4">
    <name type="scientific">Cohnella ginsengisoli</name>
    <dbReference type="NCBI Taxonomy" id="425004"/>
    <lineage>
        <taxon>Bacteria</taxon>
        <taxon>Bacillati</taxon>
        <taxon>Bacillota</taxon>
        <taxon>Bacilli</taxon>
        <taxon>Bacillales</taxon>
        <taxon>Paenibacillaceae</taxon>
        <taxon>Cohnella</taxon>
    </lineage>
</organism>
<reference evidence="3 4" key="1">
    <citation type="submission" date="2022-10" db="EMBL/GenBank/DDBJ databases">
        <title>Comparative genomic analysis of Cohnella hashimotonis sp. nov., isolated from the International Space Station.</title>
        <authorList>
            <person name="Simpson A."/>
            <person name="Venkateswaran K."/>
        </authorList>
    </citation>
    <scope>NUCLEOTIDE SEQUENCE [LARGE SCALE GENOMIC DNA]</scope>
    <source>
        <strain evidence="3 4">DSM 18997</strain>
    </source>
</reference>
<protein>
    <recommendedName>
        <fullName evidence="2">Teneurin-like YD-shell domain-containing protein</fullName>
    </recommendedName>
</protein>
<dbReference type="InterPro" id="IPR056823">
    <property type="entry name" value="TEN-like_YD-shell"/>
</dbReference>
<dbReference type="Gene3D" id="2.180.10.10">
    <property type="entry name" value="RHS repeat-associated core"/>
    <property type="match status" value="1"/>
</dbReference>
<sequence length="197" mass="21702">MATRQGDKERVELADGTVIAKQLWPDPRWGMEVPVLKELQVKSPEGRTTVYTESRTLEYNPDGTVKAVVHTNKVNQDVSTVRYDTAENKFMETSAEGLSVVSYLDGKDRVVKVESPGQGVAPTELQYDSLGRLKRMTQGGQFTDYTYDGRNRLASVTDASGAVVTYSYDDADRLIGVQTPGARNTAKRTMESAISQA</sequence>
<evidence type="ECO:0000313" key="3">
    <source>
        <dbReference type="EMBL" id="MDG0795139.1"/>
    </source>
</evidence>
<gene>
    <name evidence="3" type="ORF">OMP38_33180</name>
</gene>
<keyword evidence="4" id="KW-1185">Reference proteome</keyword>
<proteinExistence type="predicted"/>
<dbReference type="NCBIfam" id="TIGR01643">
    <property type="entry name" value="YD_repeat_2x"/>
    <property type="match status" value="1"/>
</dbReference>
<name>A0A9X4QQ86_9BACL</name>
<comment type="caution">
    <text evidence="3">The sequence shown here is derived from an EMBL/GenBank/DDBJ whole genome shotgun (WGS) entry which is preliminary data.</text>
</comment>
<keyword evidence="1" id="KW-0677">Repeat</keyword>
<dbReference type="InterPro" id="IPR006530">
    <property type="entry name" value="YD"/>
</dbReference>
<accession>A0A9X4QQ86</accession>
<dbReference type="Pfam" id="PF25023">
    <property type="entry name" value="TEN_YD-shell"/>
    <property type="match status" value="1"/>
</dbReference>
<dbReference type="AlphaFoldDB" id="A0A9X4QQ86"/>
<evidence type="ECO:0000259" key="2">
    <source>
        <dbReference type="Pfam" id="PF25023"/>
    </source>
</evidence>
<evidence type="ECO:0000313" key="4">
    <source>
        <dbReference type="Proteomes" id="UP001153387"/>
    </source>
</evidence>
<evidence type="ECO:0000256" key="1">
    <source>
        <dbReference type="ARBA" id="ARBA00022737"/>
    </source>
</evidence>
<dbReference type="EMBL" id="JAPDHZ010000008">
    <property type="protein sequence ID" value="MDG0795139.1"/>
    <property type="molecule type" value="Genomic_DNA"/>
</dbReference>
<feature type="domain" description="Teneurin-like YD-shell" evidence="2">
    <location>
        <begin position="57"/>
        <end position="183"/>
    </location>
</feature>
<dbReference type="RefSeq" id="WP_277568837.1">
    <property type="nucleotide sequence ID" value="NZ_JAPDHZ010000008.1"/>
</dbReference>
<dbReference type="Proteomes" id="UP001153387">
    <property type="component" value="Unassembled WGS sequence"/>
</dbReference>